<accession>A0A137NWP7</accession>
<keyword evidence="3" id="KW-1185">Reference proteome</keyword>
<organism evidence="2 3">
    <name type="scientific">Conidiobolus coronatus (strain ATCC 28846 / CBS 209.66 / NRRL 28638)</name>
    <name type="common">Delacroixia coronata</name>
    <dbReference type="NCBI Taxonomy" id="796925"/>
    <lineage>
        <taxon>Eukaryota</taxon>
        <taxon>Fungi</taxon>
        <taxon>Fungi incertae sedis</taxon>
        <taxon>Zoopagomycota</taxon>
        <taxon>Entomophthoromycotina</taxon>
        <taxon>Entomophthoromycetes</taxon>
        <taxon>Entomophthorales</taxon>
        <taxon>Ancylistaceae</taxon>
        <taxon>Conidiobolus</taxon>
    </lineage>
</organism>
<dbReference type="AlphaFoldDB" id="A0A137NWP7"/>
<evidence type="ECO:0000313" key="3">
    <source>
        <dbReference type="Proteomes" id="UP000070444"/>
    </source>
</evidence>
<keyword evidence="1" id="KW-1133">Transmembrane helix</keyword>
<reference evidence="2 3" key="1">
    <citation type="journal article" date="2015" name="Genome Biol. Evol.">
        <title>Phylogenomic analyses indicate that early fungi evolved digesting cell walls of algal ancestors of land plants.</title>
        <authorList>
            <person name="Chang Y."/>
            <person name="Wang S."/>
            <person name="Sekimoto S."/>
            <person name="Aerts A.L."/>
            <person name="Choi C."/>
            <person name="Clum A."/>
            <person name="LaButti K.M."/>
            <person name="Lindquist E.A."/>
            <person name="Yee Ngan C."/>
            <person name="Ohm R.A."/>
            <person name="Salamov A.A."/>
            <person name="Grigoriev I.V."/>
            <person name="Spatafora J.W."/>
            <person name="Berbee M.L."/>
        </authorList>
    </citation>
    <scope>NUCLEOTIDE SEQUENCE [LARGE SCALE GENOMIC DNA]</scope>
    <source>
        <strain evidence="2 3">NRRL 28638</strain>
    </source>
</reference>
<protein>
    <submittedName>
        <fullName evidence="2">Uncharacterized protein</fullName>
    </submittedName>
</protein>
<dbReference type="EMBL" id="KQ964664">
    <property type="protein sequence ID" value="KXN67059.1"/>
    <property type="molecule type" value="Genomic_DNA"/>
</dbReference>
<gene>
    <name evidence="2" type="ORF">CONCODRAFT_10953</name>
</gene>
<proteinExistence type="predicted"/>
<dbReference type="Proteomes" id="UP000070444">
    <property type="component" value="Unassembled WGS sequence"/>
</dbReference>
<sequence>MYAVDLKENKLVGSVNISGKSVQSDNSENDRQSTDTGFPTWAKILISVVSVIVFIIILIGLWFYFRYKKYVNSNDKSKLKMQEVWAASGAEASGNSREAALNLGNRNITDGKTPTIFNDEAMVGYGFFQHDVELEDMEKTKIPTKDLS</sequence>
<keyword evidence="1" id="KW-0472">Membrane</keyword>
<evidence type="ECO:0000256" key="1">
    <source>
        <dbReference type="SAM" id="Phobius"/>
    </source>
</evidence>
<feature type="transmembrane region" description="Helical" evidence="1">
    <location>
        <begin position="44"/>
        <end position="65"/>
    </location>
</feature>
<evidence type="ECO:0000313" key="2">
    <source>
        <dbReference type="EMBL" id="KXN67059.1"/>
    </source>
</evidence>
<keyword evidence="1" id="KW-0812">Transmembrane</keyword>
<name>A0A137NWP7_CONC2</name>